<gene>
    <name evidence="1" type="ORF">A2008_07740</name>
</gene>
<evidence type="ECO:0008006" key="3">
    <source>
        <dbReference type="Google" id="ProtNLM"/>
    </source>
</evidence>
<dbReference type="EMBL" id="MGFH01000086">
    <property type="protein sequence ID" value="OGM05977.1"/>
    <property type="molecule type" value="Genomic_DNA"/>
</dbReference>
<dbReference type="AlphaFoldDB" id="A0A1F7WTI8"/>
<organism evidence="1 2">
    <name type="scientific">Candidatus Wallbacteria bacterium GWC2_49_35</name>
    <dbReference type="NCBI Taxonomy" id="1817813"/>
    <lineage>
        <taxon>Bacteria</taxon>
        <taxon>Candidatus Walliibacteriota</taxon>
    </lineage>
</organism>
<protein>
    <recommendedName>
        <fullName evidence="3">Autotransporter domain-containing protein</fullName>
    </recommendedName>
</protein>
<accession>A0A1F7WTI8</accession>
<evidence type="ECO:0000313" key="2">
    <source>
        <dbReference type="Proteomes" id="UP000178735"/>
    </source>
</evidence>
<proteinExistence type="predicted"/>
<name>A0A1F7WTI8_9BACT</name>
<reference evidence="1 2" key="1">
    <citation type="journal article" date="2016" name="Nat. Commun.">
        <title>Thousands of microbial genomes shed light on interconnected biogeochemical processes in an aquifer system.</title>
        <authorList>
            <person name="Anantharaman K."/>
            <person name="Brown C.T."/>
            <person name="Hug L.A."/>
            <person name="Sharon I."/>
            <person name="Castelle C.J."/>
            <person name="Probst A.J."/>
            <person name="Thomas B.C."/>
            <person name="Singh A."/>
            <person name="Wilkins M.J."/>
            <person name="Karaoz U."/>
            <person name="Brodie E.L."/>
            <person name="Williams K.H."/>
            <person name="Hubbard S.S."/>
            <person name="Banfield J.F."/>
        </authorList>
    </citation>
    <scope>NUCLEOTIDE SEQUENCE [LARGE SCALE GENOMIC DNA]</scope>
</reference>
<sequence length="272" mass="29485">MGGAYVTMTDGSDVMHYNPACLYGLKDVEISAASAKSDFGQKYDGFGYSFLNGYKKRAYGGITYIKDDAGEIEGRDAAGNFTKMFGDRAQLLGYAIGNTNEYLKKHGLSYGFMAKYLTHKIADAEAGGYGIDAGILKQEPDGRRFGLAVKNIAGKIKWSGTKGNPSESLDRIFSAGYSIKCAGNGRLAAEITRDPSGRGKKVTASFGFEKKVSAKTKVRLGLNDGKMSYGAGFLLNRSKIDYAFAGNDYDDIHRISATFYLDDESPRGRGKR</sequence>
<dbReference type="Gene3D" id="2.40.160.60">
    <property type="entry name" value="Outer membrane protein transport protein (OMPP1/FadL/TodX)"/>
    <property type="match status" value="1"/>
</dbReference>
<comment type="caution">
    <text evidence="1">The sequence shown here is derived from an EMBL/GenBank/DDBJ whole genome shotgun (WGS) entry which is preliminary data.</text>
</comment>
<evidence type="ECO:0000313" key="1">
    <source>
        <dbReference type="EMBL" id="OGM05977.1"/>
    </source>
</evidence>
<dbReference type="Proteomes" id="UP000178735">
    <property type="component" value="Unassembled WGS sequence"/>
</dbReference>